<evidence type="ECO:0000256" key="1">
    <source>
        <dbReference type="SAM" id="MobiDB-lite"/>
    </source>
</evidence>
<comment type="caution">
    <text evidence="2">The sequence shown here is derived from an EMBL/GenBank/DDBJ whole genome shotgun (WGS) entry which is preliminary data.</text>
</comment>
<dbReference type="EMBL" id="CAJNDS010000779">
    <property type="protein sequence ID" value="CAE7233399.1"/>
    <property type="molecule type" value="Genomic_DNA"/>
</dbReference>
<feature type="region of interest" description="Disordered" evidence="1">
    <location>
        <begin position="1"/>
        <end position="39"/>
    </location>
</feature>
<proteinExistence type="predicted"/>
<accession>A0A812KTX1</accession>
<evidence type="ECO:0000313" key="3">
    <source>
        <dbReference type="Proteomes" id="UP000604046"/>
    </source>
</evidence>
<reference evidence="2" key="1">
    <citation type="submission" date="2021-02" db="EMBL/GenBank/DDBJ databases">
        <authorList>
            <person name="Dougan E. K."/>
            <person name="Rhodes N."/>
            <person name="Thang M."/>
            <person name="Chan C."/>
        </authorList>
    </citation>
    <scope>NUCLEOTIDE SEQUENCE</scope>
</reference>
<gene>
    <name evidence="2" type="ORF">SNAT2548_LOCUS9761</name>
</gene>
<evidence type="ECO:0000313" key="2">
    <source>
        <dbReference type="EMBL" id="CAE7233399.1"/>
    </source>
</evidence>
<organism evidence="2 3">
    <name type="scientific">Symbiodinium natans</name>
    <dbReference type="NCBI Taxonomy" id="878477"/>
    <lineage>
        <taxon>Eukaryota</taxon>
        <taxon>Sar</taxon>
        <taxon>Alveolata</taxon>
        <taxon>Dinophyceae</taxon>
        <taxon>Suessiales</taxon>
        <taxon>Symbiodiniaceae</taxon>
        <taxon>Symbiodinium</taxon>
    </lineage>
</organism>
<sequence length="134" mass="14790">MDIPKFNPPSKKVNIVDSQEEMRERQASIPEGRGVEGTAAAPAIQEEAADARRHPADAAEIRAVHRAMLPRLPKSQANVAGYHPRSLPLRALVLCPVRRFRLGSEQGGFPVYLAQHGPLLEPPLYHRRLAPRPG</sequence>
<name>A0A812KTX1_9DINO</name>
<protein>
    <submittedName>
        <fullName evidence="2">Uncharacterized protein</fullName>
    </submittedName>
</protein>
<keyword evidence="3" id="KW-1185">Reference proteome</keyword>
<dbReference type="Proteomes" id="UP000604046">
    <property type="component" value="Unassembled WGS sequence"/>
</dbReference>
<dbReference type="AlphaFoldDB" id="A0A812KTX1"/>